<comment type="caution">
    <text evidence="3">The sequence shown here is derived from an EMBL/GenBank/DDBJ whole genome shotgun (WGS) entry which is preliminary data.</text>
</comment>
<evidence type="ECO:0000313" key="4">
    <source>
        <dbReference type="Proteomes" id="UP000806528"/>
    </source>
</evidence>
<feature type="signal peptide" evidence="2">
    <location>
        <begin position="1"/>
        <end position="32"/>
    </location>
</feature>
<organism evidence="3 4">
    <name type="scientific">Nocardiopsis coralli</name>
    <dbReference type="NCBI Taxonomy" id="2772213"/>
    <lineage>
        <taxon>Bacteria</taxon>
        <taxon>Bacillati</taxon>
        <taxon>Actinomycetota</taxon>
        <taxon>Actinomycetes</taxon>
        <taxon>Streptosporangiales</taxon>
        <taxon>Nocardiopsidaceae</taxon>
        <taxon>Nocardiopsis</taxon>
    </lineage>
</organism>
<sequence length="177" mass="19160">MMVVTVPKLRQKTLGAFACTALLILASGSASADENENEGILGTGEGNESRSDGLHAEANRVERNESGNLVSVDWSIANETDSDLALTWLYEQETYTYNGNFYSGVTAVDSETDTRYHPLMDQAGECVCAGNISGQFYERVVSGGKSAYWSLFSVPSDVETLTLEVPGFEPIEDIPID</sequence>
<proteinExistence type="predicted"/>
<name>A0ABR9PEQ2_9ACTN</name>
<dbReference type="Proteomes" id="UP000806528">
    <property type="component" value="Unassembled WGS sequence"/>
</dbReference>
<protein>
    <submittedName>
        <fullName evidence="3">Uncharacterized protein</fullName>
    </submittedName>
</protein>
<dbReference type="EMBL" id="JADBGI010000040">
    <property type="protein sequence ID" value="MBE3002297.1"/>
    <property type="molecule type" value="Genomic_DNA"/>
</dbReference>
<feature type="chain" id="PRO_5045911950" evidence="2">
    <location>
        <begin position="33"/>
        <end position="177"/>
    </location>
</feature>
<evidence type="ECO:0000256" key="2">
    <source>
        <dbReference type="SAM" id="SignalP"/>
    </source>
</evidence>
<reference evidence="3 4" key="1">
    <citation type="submission" date="2020-09" db="EMBL/GenBank/DDBJ databases">
        <title>Diversity and distribution of actinomycetes associated with coral in the coast of Hainan.</title>
        <authorList>
            <person name="Li F."/>
        </authorList>
    </citation>
    <scope>NUCLEOTIDE SEQUENCE [LARGE SCALE GENOMIC DNA]</scope>
    <source>
        <strain evidence="3 4">HNM0947</strain>
    </source>
</reference>
<keyword evidence="2" id="KW-0732">Signal</keyword>
<accession>A0ABR9PEQ2</accession>
<evidence type="ECO:0000256" key="1">
    <source>
        <dbReference type="SAM" id="MobiDB-lite"/>
    </source>
</evidence>
<feature type="region of interest" description="Disordered" evidence="1">
    <location>
        <begin position="34"/>
        <end position="53"/>
    </location>
</feature>
<gene>
    <name evidence="3" type="ORF">IDM40_26880</name>
</gene>
<keyword evidence="4" id="KW-1185">Reference proteome</keyword>
<evidence type="ECO:0000313" key="3">
    <source>
        <dbReference type="EMBL" id="MBE3002297.1"/>
    </source>
</evidence>